<evidence type="ECO:0000256" key="1">
    <source>
        <dbReference type="ARBA" id="ARBA00010875"/>
    </source>
</evidence>
<dbReference type="HAMAP" id="MF_00009">
    <property type="entry name" value="Endoribonucl_YbeY"/>
    <property type="match status" value="1"/>
</dbReference>
<evidence type="ECO:0000256" key="5">
    <source>
        <dbReference type="ARBA" id="ARBA00022723"/>
    </source>
</evidence>
<dbReference type="PANTHER" id="PTHR46986:SF1">
    <property type="entry name" value="ENDORIBONUCLEASE YBEY, CHLOROPLASTIC"/>
    <property type="match status" value="1"/>
</dbReference>
<dbReference type="InterPro" id="IPR002036">
    <property type="entry name" value="YbeY"/>
</dbReference>
<comment type="subcellular location">
    <subcellularLocation>
        <location evidence="9">Cytoplasm</location>
    </subcellularLocation>
</comment>
<comment type="function">
    <text evidence="9">Single strand-specific metallo-endoribonuclease involved in late-stage 70S ribosome quality control and in maturation of the 3' terminus of the 16S rRNA.</text>
</comment>
<comment type="cofactor">
    <cofactor evidence="9">
        <name>Zn(2+)</name>
        <dbReference type="ChEBI" id="CHEBI:29105"/>
    </cofactor>
    <text evidence="9">Binds 1 zinc ion.</text>
</comment>
<keyword evidence="7 9" id="KW-0378">Hydrolase</keyword>
<keyword evidence="9" id="KW-0963">Cytoplasm</keyword>
<keyword evidence="11" id="KW-1185">Reference proteome</keyword>
<keyword evidence="4 9" id="KW-0540">Nuclease</keyword>
<keyword evidence="8 9" id="KW-0862">Zinc</keyword>
<keyword evidence="5 9" id="KW-0479">Metal-binding</keyword>
<evidence type="ECO:0000256" key="4">
    <source>
        <dbReference type="ARBA" id="ARBA00022722"/>
    </source>
</evidence>
<dbReference type="AlphaFoldDB" id="A0A9J6P346"/>
<dbReference type="EC" id="3.1.-.-" evidence="9"/>
<comment type="caution">
    <text evidence="10">The sequence shown here is derived from an EMBL/GenBank/DDBJ whole genome shotgun (WGS) entry which is preliminary data.</text>
</comment>
<dbReference type="GO" id="GO:0004521">
    <property type="term" value="F:RNA endonuclease activity"/>
    <property type="evidence" value="ECO:0007669"/>
    <property type="project" value="UniProtKB-UniRule"/>
</dbReference>
<dbReference type="InterPro" id="IPR023091">
    <property type="entry name" value="MetalPrtase_cat_dom_sf_prd"/>
</dbReference>
<evidence type="ECO:0000256" key="8">
    <source>
        <dbReference type="ARBA" id="ARBA00022833"/>
    </source>
</evidence>
<dbReference type="PROSITE" id="PS01306">
    <property type="entry name" value="UPF0054"/>
    <property type="match status" value="1"/>
</dbReference>
<gene>
    <name evidence="9 10" type="primary">ybeY</name>
    <name evidence="10" type="ORF">KDK92_13780</name>
</gene>
<dbReference type="GO" id="GO:0005737">
    <property type="term" value="C:cytoplasm"/>
    <property type="evidence" value="ECO:0007669"/>
    <property type="project" value="UniProtKB-SubCell"/>
</dbReference>
<dbReference type="SUPFAM" id="SSF55486">
    <property type="entry name" value="Metalloproteases ('zincins'), catalytic domain"/>
    <property type="match status" value="1"/>
</dbReference>
<organism evidence="10 11">
    <name type="scientific">Oceanirhabdus seepicola</name>
    <dbReference type="NCBI Taxonomy" id="2828781"/>
    <lineage>
        <taxon>Bacteria</taxon>
        <taxon>Bacillati</taxon>
        <taxon>Bacillota</taxon>
        <taxon>Clostridia</taxon>
        <taxon>Eubacteriales</taxon>
        <taxon>Clostridiaceae</taxon>
        <taxon>Oceanirhabdus</taxon>
    </lineage>
</organism>
<dbReference type="PANTHER" id="PTHR46986">
    <property type="entry name" value="ENDORIBONUCLEASE YBEY, CHLOROPLASTIC"/>
    <property type="match status" value="1"/>
</dbReference>
<keyword evidence="3 9" id="KW-0698">rRNA processing</keyword>
<dbReference type="GO" id="GO:0006364">
    <property type="term" value="P:rRNA processing"/>
    <property type="evidence" value="ECO:0007669"/>
    <property type="project" value="UniProtKB-UniRule"/>
</dbReference>
<accession>A0A9J6P346</accession>
<keyword evidence="2 9" id="KW-0690">Ribosome biogenesis</keyword>
<evidence type="ECO:0000256" key="3">
    <source>
        <dbReference type="ARBA" id="ARBA00022552"/>
    </source>
</evidence>
<dbReference type="RefSeq" id="WP_250859887.1">
    <property type="nucleotide sequence ID" value="NZ_JAGSOJ010000002.1"/>
</dbReference>
<dbReference type="GO" id="GO:0008270">
    <property type="term" value="F:zinc ion binding"/>
    <property type="evidence" value="ECO:0007669"/>
    <property type="project" value="UniProtKB-UniRule"/>
</dbReference>
<sequence>MIYIENNYEKFKMQDEILNTIESAIEFALREEEVDFEYEVSVTLVHNEEIRNINKDNRGIDKATDVLSFPCIEYEEGKVFKELYDINSFDASYFDGDALVLGDIVLSLDKCKEQSEEYEHSFKRESAYLVIHSVLHLLGYDHMNEDDKKKMRKREEELLEALNIPRE</sequence>
<name>A0A9J6P346_9CLOT</name>
<evidence type="ECO:0000313" key="10">
    <source>
        <dbReference type="EMBL" id="MCM1990796.1"/>
    </source>
</evidence>
<evidence type="ECO:0000256" key="6">
    <source>
        <dbReference type="ARBA" id="ARBA00022759"/>
    </source>
</evidence>
<dbReference type="Proteomes" id="UP001056429">
    <property type="component" value="Unassembled WGS sequence"/>
</dbReference>
<feature type="binding site" evidence="9">
    <location>
        <position position="136"/>
    </location>
    <ligand>
        <name>Zn(2+)</name>
        <dbReference type="ChEBI" id="CHEBI:29105"/>
        <note>catalytic</note>
    </ligand>
</feature>
<dbReference type="GO" id="GO:0004222">
    <property type="term" value="F:metalloendopeptidase activity"/>
    <property type="evidence" value="ECO:0007669"/>
    <property type="project" value="InterPro"/>
</dbReference>
<evidence type="ECO:0000256" key="9">
    <source>
        <dbReference type="HAMAP-Rule" id="MF_00009"/>
    </source>
</evidence>
<proteinExistence type="inferred from homology"/>
<reference evidence="10" key="2">
    <citation type="submission" date="2021-04" db="EMBL/GenBank/DDBJ databases">
        <authorList>
            <person name="Dong X."/>
        </authorList>
    </citation>
    <scope>NUCLEOTIDE SEQUENCE</scope>
    <source>
        <strain evidence="10">ZWT</strain>
    </source>
</reference>
<evidence type="ECO:0000313" key="11">
    <source>
        <dbReference type="Proteomes" id="UP001056429"/>
    </source>
</evidence>
<reference evidence="10" key="1">
    <citation type="journal article" date="2021" name="mSystems">
        <title>Bacteria and Archaea Synergistically Convert Glycine Betaine to Biogenic Methane in the Formosa Cold Seep of the South China Sea.</title>
        <authorList>
            <person name="Li L."/>
            <person name="Zhang W."/>
            <person name="Zhang S."/>
            <person name="Song L."/>
            <person name="Sun Q."/>
            <person name="Zhang H."/>
            <person name="Xiang H."/>
            <person name="Dong X."/>
        </authorList>
    </citation>
    <scope>NUCLEOTIDE SEQUENCE</scope>
    <source>
        <strain evidence="10">ZWT</strain>
    </source>
</reference>
<dbReference type="Gene3D" id="3.40.390.30">
    <property type="entry name" value="Metalloproteases ('zincins'), catalytic domain"/>
    <property type="match status" value="1"/>
</dbReference>
<keyword evidence="6 9" id="KW-0255">Endonuclease</keyword>
<protein>
    <recommendedName>
        <fullName evidence="9">Endoribonuclease YbeY</fullName>
        <ecNumber evidence="9">3.1.-.-</ecNumber>
    </recommendedName>
</protein>
<dbReference type="Pfam" id="PF02130">
    <property type="entry name" value="YbeY"/>
    <property type="match status" value="1"/>
</dbReference>
<dbReference type="EMBL" id="JAGSOJ010000002">
    <property type="protein sequence ID" value="MCM1990796.1"/>
    <property type="molecule type" value="Genomic_DNA"/>
</dbReference>
<evidence type="ECO:0000256" key="2">
    <source>
        <dbReference type="ARBA" id="ARBA00022517"/>
    </source>
</evidence>
<dbReference type="NCBIfam" id="TIGR00043">
    <property type="entry name" value="rRNA maturation RNase YbeY"/>
    <property type="match status" value="1"/>
</dbReference>
<comment type="similarity">
    <text evidence="1 9">Belongs to the endoribonuclease YbeY family.</text>
</comment>
<feature type="binding site" evidence="9">
    <location>
        <position position="132"/>
    </location>
    <ligand>
        <name>Zn(2+)</name>
        <dbReference type="ChEBI" id="CHEBI:29105"/>
        <note>catalytic</note>
    </ligand>
</feature>
<feature type="binding site" evidence="9">
    <location>
        <position position="142"/>
    </location>
    <ligand>
        <name>Zn(2+)</name>
        <dbReference type="ChEBI" id="CHEBI:29105"/>
        <note>catalytic</note>
    </ligand>
</feature>
<dbReference type="InterPro" id="IPR020549">
    <property type="entry name" value="YbeY_CS"/>
</dbReference>
<evidence type="ECO:0000256" key="7">
    <source>
        <dbReference type="ARBA" id="ARBA00022801"/>
    </source>
</evidence>